<feature type="domain" description="RING-type" evidence="11">
    <location>
        <begin position="148"/>
        <end position="192"/>
    </location>
</feature>
<organism evidence="13 14">
    <name type="scientific">Oleoguttula mirabilis</name>
    <dbReference type="NCBI Taxonomy" id="1507867"/>
    <lineage>
        <taxon>Eukaryota</taxon>
        <taxon>Fungi</taxon>
        <taxon>Dikarya</taxon>
        <taxon>Ascomycota</taxon>
        <taxon>Pezizomycotina</taxon>
        <taxon>Dothideomycetes</taxon>
        <taxon>Dothideomycetidae</taxon>
        <taxon>Mycosphaerellales</taxon>
        <taxon>Teratosphaeriaceae</taxon>
        <taxon>Oleoguttula</taxon>
    </lineage>
</organism>
<feature type="domain" description="RING-type" evidence="12">
    <location>
        <begin position="144"/>
        <end position="331"/>
    </location>
</feature>
<keyword evidence="6 9" id="KW-0863">Zinc-finger</keyword>
<proteinExistence type="predicted"/>
<dbReference type="InterPro" id="IPR017907">
    <property type="entry name" value="Znf_RING_CS"/>
</dbReference>
<dbReference type="CDD" id="cd22584">
    <property type="entry name" value="Rcat_RBR_unk"/>
    <property type="match status" value="1"/>
</dbReference>
<dbReference type="PROSITE" id="PS51873">
    <property type="entry name" value="TRIAD"/>
    <property type="match status" value="1"/>
</dbReference>
<evidence type="ECO:0000313" key="13">
    <source>
        <dbReference type="EMBL" id="KAK4539984.1"/>
    </source>
</evidence>
<evidence type="ECO:0000259" key="11">
    <source>
        <dbReference type="PROSITE" id="PS50089"/>
    </source>
</evidence>
<evidence type="ECO:0000256" key="9">
    <source>
        <dbReference type="PROSITE-ProRule" id="PRU00175"/>
    </source>
</evidence>
<keyword evidence="4" id="KW-0479">Metal-binding</keyword>
<dbReference type="InterPro" id="IPR013083">
    <property type="entry name" value="Znf_RING/FYVE/PHD"/>
</dbReference>
<evidence type="ECO:0000256" key="4">
    <source>
        <dbReference type="ARBA" id="ARBA00022723"/>
    </source>
</evidence>
<feature type="region of interest" description="Disordered" evidence="10">
    <location>
        <begin position="113"/>
        <end position="139"/>
    </location>
</feature>
<keyword evidence="8" id="KW-0862">Zinc</keyword>
<dbReference type="Gene3D" id="1.20.120.1750">
    <property type="match status" value="1"/>
</dbReference>
<keyword evidence="7" id="KW-0833">Ubl conjugation pathway</keyword>
<keyword evidence="14" id="KW-1185">Reference proteome</keyword>
<dbReference type="EMBL" id="JAVFHQ010000077">
    <property type="protein sequence ID" value="KAK4539984.1"/>
    <property type="molecule type" value="Genomic_DNA"/>
</dbReference>
<evidence type="ECO:0000256" key="6">
    <source>
        <dbReference type="ARBA" id="ARBA00022771"/>
    </source>
</evidence>
<dbReference type="EC" id="2.3.2.31" evidence="2"/>
<dbReference type="PANTHER" id="PTHR11685">
    <property type="entry name" value="RBR FAMILY RING FINGER AND IBR DOMAIN-CONTAINING"/>
    <property type="match status" value="1"/>
</dbReference>
<dbReference type="InterPro" id="IPR044066">
    <property type="entry name" value="TRIAD_supradom"/>
</dbReference>
<dbReference type="GO" id="GO:0061630">
    <property type="term" value="F:ubiquitin protein ligase activity"/>
    <property type="evidence" value="ECO:0007669"/>
    <property type="project" value="UniProtKB-EC"/>
</dbReference>
<reference evidence="13 14" key="1">
    <citation type="submission" date="2021-11" db="EMBL/GenBank/DDBJ databases">
        <title>Black yeast isolated from Biological Soil Crust.</title>
        <authorList>
            <person name="Kurbessoian T."/>
        </authorList>
    </citation>
    <scope>NUCLEOTIDE SEQUENCE [LARGE SCALE GENOMIC DNA]</scope>
    <source>
        <strain evidence="13 14">CCFEE 5522</strain>
    </source>
</reference>
<sequence length="452" mass="50423">MDQLVRDTTGLRLHDGDPSSSKGKAKQRTGEITDAELARTLYAQEVADDLLARRMASGELHSSTAADNEAQFMRDHQLALELSFADDSDTHAGIDEEQDIGQVVANHGEWGTPVRQRSQQGDENHVAESSASAAAHSTSTRKPQTAACVSCSSVLARDKLAKAPCGHTYCSECLTRLFTNAMTDETAFPPRCCRQHLDLEAMRPHLDAAVAHGFEQKAVELSTQDRTYCHEPNCSAFIPLATIHGDMARCPECRSMTCTMCKAASHRGDCPQDRGLQQVVEIAEREGWRRCICRQMIELNMGCNHMRCPCGHEFCYVCGQRWKTCRCQMWDEDRLYGRAIQNVNRDLPAPVQVPPPAPPGRAAAVAMQHRVHPIAANDNHNNDIADQAHAVHVEAWANQLVANENCTHPLRWGPELQHRDIRCDFCQKHKSRMHACKRCGLVACYPCRRNRL</sequence>
<evidence type="ECO:0000256" key="3">
    <source>
        <dbReference type="ARBA" id="ARBA00022679"/>
    </source>
</evidence>
<feature type="region of interest" description="Disordered" evidence="10">
    <location>
        <begin position="1"/>
        <end position="30"/>
    </location>
</feature>
<evidence type="ECO:0000259" key="12">
    <source>
        <dbReference type="PROSITE" id="PS51873"/>
    </source>
</evidence>
<evidence type="ECO:0000256" key="2">
    <source>
        <dbReference type="ARBA" id="ARBA00012251"/>
    </source>
</evidence>
<evidence type="ECO:0000256" key="7">
    <source>
        <dbReference type="ARBA" id="ARBA00022786"/>
    </source>
</evidence>
<keyword evidence="3" id="KW-0808">Transferase</keyword>
<gene>
    <name evidence="13" type="ORF">LTR36_009882</name>
</gene>
<comment type="caution">
    <text evidence="13">The sequence shown here is derived from an EMBL/GenBank/DDBJ whole genome shotgun (WGS) entry which is preliminary data.</text>
</comment>
<accession>A0AAV9J551</accession>
<evidence type="ECO:0000256" key="1">
    <source>
        <dbReference type="ARBA" id="ARBA00001798"/>
    </source>
</evidence>
<dbReference type="GO" id="GO:0008270">
    <property type="term" value="F:zinc ion binding"/>
    <property type="evidence" value="ECO:0007669"/>
    <property type="project" value="UniProtKB-KW"/>
</dbReference>
<evidence type="ECO:0000256" key="8">
    <source>
        <dbReference type="ARBA" id="ARBA00022833"/>
    </source>
</evidence>
<dbReference type="PROSITE" id="PS50089">
    <property type="entry name" value="ZF_RING_2"/>
    <property type="match status" value="1"/>
</dbReference>
<feature type="compositionally biased region" description="Low complexity" evidence="10">
    <location>
        <begin position="127"/>
        <end position="138"/>
    </location>
</feature>
<comment type="catalytic activity">
    <reaction evidence="1">
        <text>[E2 ubiquitin-conjugating enzyme]-S-ubiquitinyl-L-cysteine + [acceptor protein]-L-lysine = [E2 ubiquitin-conjugating enzyme]-L-cysteine + [acceptor protein]-N(6)-ubiquitinyl-L-lysine.</text>
        <dbReference type="EC" id="2.3.2.31"/>
    </reaction>
</comment>
<evidence type="ECO:0000256" key="10">
    <source>
        <dbReference type="SAM" id="MobiDB-lite"/>
    </source>
</evidence>
<dbReference type="SUPFAM" id="SSF57850">
    <property type="entry name" value="RING/U-box"/>
    <property type="match status" value="2"/>
</dbReference>
<dbReference type="Gene3D" id="3.30.40.10">
    <property type="entry name" value="Zinc/RING finger domain, C3HC4 (zinc finger)"/>
    <property type="match status" value="1"/>
</dbReference>
<dbReference type="InterPro" id="IPR031127">
    <property type="entry name" value="E3_UB_ligase_RBR"/>
</dbReference>
<dbReference type="InterPro" id="IPR002867">
    <property type="entry name" value="IBR_dom"/>
</dbReference>
<protein>
    <recommendedName>
        <fullName evidence="2">RBR-type E3 ubiquitin transferase</fullName>
        <ecNumber evidence="2">2.3.2.31</ecNumber>
    </recommendedName>
</protein>
<evidence type="ECO:0000313" key="14">
    <source>
        <dbReference type="Proteomes" id="UP001324427"/>
    </source>
</evidence>
<evidence type="ECO:0000256" key="5">
    <source>
        <dbReference type="ARBA" id="ARBA00022737"/>
    </source>
</evidence>
<dbReference type="PROSITE" id="PS00518">
    <property type="entry name" value="ZF_RING_1"/>
    <property type="match status" value="1"/>
</dbReference>
<dbReference type="Proteomes" id="UP001324427">
    <property type="component" value="Unassembled WGS sequence"/>
</dbReference>
<dbReference type="InterPro" id="IPR001841">
    <property type="entry name" value="Znf_RING"/>
</dbReference>
<dbReference type="AlphaFoldDB" id="A0AAV9J551"/>
<dbReference type="GO" id="GO:0016567">
    <property type="term" value="P:protein ubiquitination"/>
    <property type="evidence" value="ECO:0007669"/>
    <property type="project" value="InterPro"/>
</dbReference>
<dbReference type="Pfam" id="PF01485">
    <property type="entry name" value="IBR"/>
    <property type="match status" value="2"/>
</dbReference>
<name>A0AAV9J551_9PEZI</name>
<keyword evidence="5" id="KW-0677">Repeat</keyword>